<dbReference type="PANTHER" id="PTHR48169:SF1">
    <property type="entry name" value="ASTROCYTIC PHOSPHOPROTEIN PEA-15"/>
    <property type="match status" value="1"/>
</dbReference>
<keyword evidence="2" id="KW-0053">Apoptosis</keyword>
<dbReference type="Gene3D" id="3.40.50.1460">
    <property type="match status" value="1"/>
</dbReference>
<comment type="caution">
    <text evidence="4">The sequence shown here is derived from an EMBL/GenBank/DDBJ whole genome shotgun (WGS) entry which is preliminary data.</text>
</comment>
<organism evidence="4 5">
    <name type="scientific">Leptotrombidium deliense</name>
    <dbReference type="NCBI Taxonomy" id="299467"/>
    <lineage>
        <taxon>Eukaryota</taxon>
        <taxon>Metazoa</taxon>
        <taxon>Ecdysozoa</taxon>
        <taxon>Arthropoda</taxon>
        <taxon>Chelicerata</taxon>
        <taxon>Arachnida</taxon>
        <taxon>Acari</taxon>
        <taxon>Acariformes</taxon>
        <taxon>Trombidiformes</taxon>
        <taxon>Prostigmata</taxon>
        <taxon>Anystina</taxon>
        <taxon>Parasitengona</taxon>
        <taxon>Trombiculoidea</taxon>
        <taxon>Trombiculidae</taxon>
        <taxon>Leptotrombidium</taxon>
    </lineage>
</organism>
<dbReference type="InterPro" id="IPR015917">
    <property type="entry name" value="Pept_C14A"/>
</dbReference>
<evidence type="ECO:0000256" key="1">
    <source>
        <dbReference type="ARBA" id="ARBA00010134"/>
    </source>
</evidence>
<evidence type="ECO:0000313" key="4">
    <source>
        <dbReference type="EMBL" id="RWS19902.1"/>
    </source>
</evidence>
<dbReference type="InterPro" id="IPR001309">
    <property type="entry name" value="Pept_C14_p20"/>
</dbReference>
<dbReference type="OrthoDB" id="6114029at2759"/>
<dbReference type="InterPro" id="IPR011600">
    <property type="entry name" value="Pept_C14_caspase"/>
</dbReference>
<feature type="domain" description="Caspase family p20" evidence="3">
    <location>
        <begin position="27"/>
        <end position="116"/>
    </location>
</feature>
<accession>A0A443RX17</accession>
<dbReference type="PROSITE" id="PS50208">
    <property type="entry name" value="CASPASE_P20"/>
    <property type="match status" value="1"/>
</dbReference>
<proteinExistence type="inferred from homology"/>
<dbReference type="Proteomes" id="UP000288716">
    <property type="component" value="Unassembled WGS sequence"/>
</dbReference>
<keyword evidence="5" id="KW-1185">Reference proteome</keyword>
<dbReference type="GO" id="GO:0004197">
    <property type="term" value="F:cysteine-type endopeptidase activity"/>
    <property type="evidence" value="ECO:0007669"/>
    <property type="project" value="InterPro"/>
</dbReference>
<protein>
    <submittedName>
        <fullName evidence="4">Caspase-3-like protein</fullName>
    </submittedName>
</protein>
<dbReference type="AlphaFoldDB" id="A0A443RX17"/>
<dbReference type="GO" id="GO:0006508">
    <property type="term" value="P:proteolysis"/>
    <property type="evidence" value="ECO:0007669"/>
    <property type="project" value="InterPro"/>
</dbReference>
<dbReference type="PANTHER" id="PTHR48169">
    <property type="entry name" value="DED DOMAIN-CONTAINING PROTEIN"/>
    <property type="match status" value="1"/>
</dbReference>
<dbReference type="GO" id="GO:0043067">
    <property type="term" value="P:regulation of programmed cell death"/>
    <property type="evidence" value="ECO:0007669"/>
    <property type="project" value="UniProtKB-ARBA"/>
</dbReference>
<dbReference type="SMART" id="SM00115">
    <property type="entry name" value="CASc"/>
    <property type="match status" value="1"/>
</dbReference>
<name>A0A443RX17_9ACAR</name>
<sequence length="279" mass="32407">MATATPVEEKQKIVEAYIADAVYKRDKEGLLIIIDQRTTKKGEMVNSNERDIQKIRDTFGSLGFHIHDIEDLKNLNANRLTSRFKSAVAKYNQERDENGERKYDCLVVFLLSYSSEKNHVAASDGDYVIETLFESIQEYFVGKPKVFFFRTPNSKEETHKVEFEVVDDEDDDHEEVQRGKGTSVVIPQRADYLVVINSHSFKEEPQSESGWRSDFIDNLTDYITENSTKDENSIKDLMYILTRLQARLAQLEPWNQQEGMMPLRLTDSTLTKKLYLKRK</sequence>
<evidence type="ECO:0000256" key="2">
    <source>
        <dbReference type="ARBA" id="ARBA00022703"/>
    </source>
</evidence>
<gene>
    <name evidence="4" type="ORF">B4U80_12195</name>
</gene>
<comment type="similarity">
    <text evidence="1">Belongs to the peptidase C14A family.</text>
</comment>
<dbReference type="EMBL" id="NCKV01021742">
    <property type="protein sequence ID" value="RWS19902.1"/>
    <property type="molecule type" value="Genomic_DNA"/>
</dbReference>
<dbReference type="GO" id="GO:0005737">
    <property type="term" value="C:cytoplasm"/>
    <property type="evidence" value="ECO:0007669"/>
    <property type="project" value="UniProtKB-ARBA"/>
</dbReference>
<evidence type="ECO:0000259" key="3">
    <source>
        <dbReference type="PROSITE" id="PS50208"/>
    </source>
</evidence>
<evidence type="ECO:0000313" key="5">
    <source>
        <dbReference type="Proteomes" id="UP000288716"/>
    </source>
</evidence>
<dbReference type="GO" id="GO:0006915">
    <property type="term" value="P:apoptotic process"/>
    <property type="evidence" value="ECO:0007669"/>
    <property type="project" value="UniProtKB-KW"/>
</dbReference>
<dbReference type="InterPro" id="IPR029030">
    <property type="entry name" value="Caspase-like_dom_sf"/>
</dbReference>
<dbReference type="SUPFAM" id="SSF52129">
    <property type="entry name" value="Caspase-like"/>
    <property type="match status" value="1"/>
</dbReference>
<reference evidence="4 5" key="1">
    <citation type="journal article" date="2018" name="Gigascience">
        <title>Genomes of trombidid mites reveal novel predicted allergens and laterally-transferred genes associated with secondary metabolism.</title>
        <authorList>
            <person name="Dong X."/>
            <person name="Chaisiri K."/>
            <person name="Xia D."/>
            <person name="Armstrong S.D."/>
            <person name="Fang Y."/>
            <person name="Donnelly M.J."/>
            <person name="Kadowaki T."/>
            <person name="McGarry J.W."/>
            <person name="Darby A.C."/>
            <person name="Makepeace B.L."/>
        </authorList>
    </citation>
    <scope>NUCLEOTIDE SEQUENCE [LARGE SCALE GENOMIC DNA]</scope>
    <source>
        <strain evidence="4">UoL-UT</strain>
    </source>
</reference>
<dbReference type="Pfam" id="PF00656">
    <property type="entry name" value="Peptidase_C14"/>
    <property type="match status" value="1"/>
</dbReference>
<dbReference type="VEuPathDB" id="VectorBase:LDEU012138"/>